<dbReference type="RefSeq" id="XP_040711259.1">
    <property type="nucleotide sequence ID" value="XM_040856779.1"/>
</dbReference>
<dbReference type="Gene3D" id="1.25.40.10">
    <property type="entry name" value="Tetratricopeptide repeat domain"/>
    <property type="match status" value="1"/>
</dbReference>
<sequence length="250" mass="28651">MLVQCCKELNATDQNEDRRTPASVGDYLFISVNKDRTSFEIHRLVQIATQKWLNGEGQQERWKQQFISVLCAELPNGEYENWSRCRTLLPHARSAATQRPKEEASLQDWATVLYKTTWYLLRMGNGSEAEKLSTAAMNVRIKILGRKYKDTADAITMAGLAYDFMGRWEAAEKLLIETMETRKQKPRADHPSTLTSMANLASTYRNQGRWETAEKLEVEVMETSKQKLGVDHPSTLASMNDLAFTWHRLG</sequence>
<proteinExistence type="predicted"/>
<dbReference type="EMBL" id="MCFJ01000017">
    <property type="protein sequence ID" value="ORY58224.1"/>
    <property type="molecule type" value="Genomic_DNA"/>
</dbReference>
<evidence type="ECO:0000313" key="2">
    <source>
        <dbReference type="Proteomes" id="UP000193689"/>
    </source>
</evidence>
<dbReference type="PANTHER" id="PTHR46082">
    <property type="entry name" value="ATP/GTP-BINDING PROTEIN-RELATED"/>
    <property type="match status" value="1"/>
</dbReference>
<evidence type="ECO:0000313" key="1">
    <source>
        <dbReference type="EMBL" id="ORY58224.1"/>
    </source>
</evidence>
<gene>
    <name evidence="1" type="ORF">BCR38DRAFT_353396</name>
</gene>
<protein>
    <recommendedName>
        <fullName evidence="3">Tetratricopeptide repeat-domain-containing protein</fullName>
    </recommendedName>
</protein>
<dbReference type="OrthoDB" id="5986190at2759"/>
<comment type="caution">
    <text evidence="1">The sequence shown here is derived from an EMBL/GenBank/DDBJ whole genome shotgun (WGS) entry which is preliminary data.</text>
</comment>
<dbReference type="InParanoid" id="A0A1Y2DGL8"/>
<dbReference type="GeneID" id="63772991"/>
<reference evidence="1 2" key="1">
    <citation type="submission" date="2016-07" db="EMBL/GenBank/DDBJ databases">
        <title>Pervasive Adenine N6-methylation of Active Genes in Fungi.</title>
        <authorList>
            <consortium name="DOE Joint Genome Institute"/>
            <person name="Mondo S.J."/>
            <person name="Dannebaum R.O."/>
            <person name="Kuo R.C."/>
            <person name="Labutti K."/>
            <person name="Haridas S."/>
            <person name="Kuo A."/>
            <person name="Salamov A."/>
            <person name="Ahrendt S.R."/>
            <person name="Lipzen A."/>
            <person name="Sullivan W."/>
            <person name="Andreopoulos W.B."/>
            <person name="Clum A."/>
            <person name="Lindquist E."/>
            <person name="Daum C."/>
            <person name="Ramamoorthy G.K."/>
            <person name="Gryganskyi A."/>
            <person name="Culley D."/>
            <person name="Magnuson J.K."/>
            <person name="James T.Y."/>
            <person name="O'Malley M.A."/>
            <person name="Stajich J.E."/>
            <person name="Spatafora J.W."/>
            <person name="Visel A."/>
            <person name="Grigoriev I.V."/>
        </authorList>
    </citation>
    <scope>NUCLEOTIDE SEQUENCE [LARGE SCALE GENOMIC DNA]</scope>
    <source>
        <strain evidence="1 2">CBS 129021</strain>
    </source>
</reference>
<dbReference type="Pfam" id="PF13424">
    <property type="entry name" value="TPR_12"/>
    <property type="match status" value="1"/>
</dbReference>
<dbReference type="Proteomes" id="UP000193689">
    <property type="component" value="Unassembled WGS sequence"/>
</dbReference>
<keyword evidence="2" id="KW-1185">Reference proteome</keyword>
<dbReference type="SUPFAM" id="SSF48452">
    <property type="entry name" value="TPR-like"/>
    <property type="match status" value="1"/>
</dbReference>
<dbReference type="InterPro" id="IPR053137">
    <property type="entry name" value="NLR-like"/>
</dbReference>
<dbReference type="Pfam" id="PF13374">
    <property type="entry name" value="TPR_10"/>
    <property type="match status" value="1"/>
</dbReference>
<accession>A0A1Y2DGL8</accession>
<dbReference type="PANTHER" id="PTHR46082:SF11">
    <property type="entry name" value="AAA+ ATPASE DOMAIN-CONTAINING PROTEIN-RELATED"/>
    <property type="match status" value="1"/>
</dbReference>
<organism evidence="1 2">
    <name type="scientific">Pseudomassariella vexata</name>
    <dbReference type="NCBI Taxonomy" id="1141098"/>
    <lineage>
        <taxon>Eukaryota</taxon>
        <taxon>Fungi</taxon>
        <taxon>Dikarya</taxon>
        <taxon>Ascomycota</taxon>
        <taxon>Pezizomycotina</taxon>
        <taxon>Sordariomycetes</taxon>
        <taxon>Xylariomycetidae</taxon>
        <taxon>Amphisphaeriales</taxon>
        <taxon>Pseudomassariaceae</taxon>
        <taxon>Pseudomassariella</taxon>
    </lineage>
</organism>
<name>A0A1Y2DGL8_9PEZI</name>
<dbReference type="InterPro" id="IPR011990">
    <property type="entry name" value="TPR-like_helical_dom_sf"/>
</dbReference>
<dbReference type="AlphaFoldDB" id="A0A1Y2DGL8"/>
<dbReference type="STRING" id="1141098.A0A1Y2DGL8"/>
<evidence type="ECO:0008006" key="3">
    <source>
        <dbReference type="Google" id="ProtNLM"/>
    </source>
</evidence>